<keyword evidence="8" id="KW-1185">Reference proteome</keyword>
<dbReference type="Gene3D" id="2.130.10.10">
    <property type="entry name" value="YVTN repeat-like/Quinoprotein amine dehydrogenase"/>
    <property type="match status" value="1"/>
</dbReference>
<dbReference type="InterPro" id="IPR037588">
    <property type="entry name" value="MLST8"/>
</dbReference>
<dbReference type="EMBL" id="CP133614">
    <property type="protein sequence ID" value="WMV19220.1"/>
    <property type="molecule type" value="Genomic_DNA"/>
</dbReference>
<evidence type="ECO:0000256" key="2">
    <source>
        <dbReference type="ARBA" id="ARBA00022574"/>
    </source>
</evidence>
<comment type="subunit">
    <text evidence="5">The target of rapamycin complex 1 (TORC1) is composed of at least RAPTOR, LST8 and TOR.</text>
</comment>
<comment type="function">
    <text evidence="5">Component of TORC1 complex, which is an essential cell growth regulator that controls plant development. Acts by activating transcription, protein synthesis and ribosome biogenesis, and inhibiting mRNA degradation and autophagy.</text>
</comment>
<dbReference type="GO" id="GO:0031932">
    <property type="term" value="C:TORC2 complex"/>
    <property type="evidence" value="ECO:0007669"/>
    <property type="project" value="InterPro"/>
</dbReference>
<name>A0AAF0QBL8_SOLVR</name>
<evidence type="ECO:0000256" key="3">
    <source>
        <dbReference type="ARBA" id="ARBA00022737"/>
    </source>
</evidence>
<dbReference type="InterPro" id="IPR036322">
    <property type="entry name" value="WD40_repeat_dom_sf"/>
</dbReference>
<feature type="compositionally biased region" description="Basic and acidic residues" evidence="6">
    <location>
        <begin position="266"/>
        <end position="303"/>
    </location>
</feature>
<dbReference type="Proteomes" id="UP001234989">
    <property type="component" value="Chromosome 3"/>
</dbReference>
<feature type="repeat" description="WD" evidence="4">
    <location>
        <begin position="1"/>
        <end position="30"/>
    </location>
</feature>
<accession>A0AAF0QBL8</accession>
<proteinExistence type="inferred from homology"/>
<gene>
    <name evidence="7" type="ORF">MTR67_012605</name>
</gene>
<keyword evidence="3 5" id="KW-0677">Repeat</keyword>
<dbReference type="SMART" id="SM00320">
    <property type="entry name" value="WD40"/>
    <property type="match status" value="2"/>
</dbReference>
<keyword evidence="2 4" id="KW-0853">WD repeat</keyword>
<feature type="region of interest" description="Disordered" evidence="6">
    <location>
        <begin position="263"/>
        <end position="303"/>
    </location>
</feature>
<dbReference type="InterPro" id="IPR015943">
    <property type="entry name" value="WD40/YVTN_repeat-like_dom_sf"/>
</dbReference>
<comment type="subcellular location">
    <subcellularLocation>
        <location evidence="5">Endosome</location>
    </subcellularLocation>
</comment>
<dbReference type="PANTHER" id="PTHR19842">
    <property type="entry name" value="G BETA-LIKE PROTEIN GBL"/>
    <property type="match status" value="1"/>
</dbReference>
<dbReference type="GO" id="GO:0031929">
    <property type="term" value="P:TOR signaling"/>
    <property type="evidence" value="ECO:0007669"/>
    <property type="project" value="UniProtKB-UniRule"/>
</dbReference>
<dbReference type="GO" id="GO:0005768">
    <property type="term" value="C:endosome"/>
    <property type="evidence" value="ECO:0007669"/>
    <property type="project" value="UniProtKB-SubCell"/>
</dbReference>
<dbReference type="Pfam" id="PF00400">
    <property type="entry name" value="WD40"/>
    <property type="match status" value="1"/>
</dbReference>
<dbReference type="PROSITE" id="PS50294">
    <property type="entry name" value="WD_REPEATS_REGION"/>
    <property type="match status" value="1"/>
</dbReference>
<evidence type="ECO:0000313" key="8">
    <source>
        <dbReference type="Proteomes" id="UP001234989"/>
    </source>
</evidence>
<evidence type="ECO:0000256" key="5">
    <source>
        <dbReference type="RuleBase" id="RU369068"/>
    </source>
</evidence>
<protein>
    <recommendedName>
        <fullName evidence="5">Target of rapamycin complex subunit LST8</fullName>
        <shortName evidence="5">TORC subunit LST8</shortName>
    </recommendedName>
    <alternativeName>
        <fullName evidence="5">Lethal with SEC13 protein 8 homolog</fullName>
    </alternativeName>
</protein>
<dbReference type="AlphaFoldDB" id="A0AAF0QBL8"/>
<dbReference type="PROSITE" id="PS00678">
    <property type="entry name" value="WD_REPEATS_1"/>
    <property type="match status" value="2"/>
</dbReference>
<feature type="repeat" description="WD" evidence="4">
    <location>
        <begin position="74"/>
        <end position="108"/>
    </location>
</feature>
<evidence type="ECO:0000256" key="4">
    <source>
        <dbReference type="PROSITE-ProRule" id="PRU00221"/>
    </source>
</evidence>
<dbReference type="GO" id="GO:0031931">
    <property type="term" value="C:TORC1 complex"/>
    <property type="evidence" value="ECO:0007669"/>
    <property type="project" value="UniProtKB-UniRule"/>
</dbReference>
<evidence type="ECO:0000256" key="6">
    <source>
        <dbReference type="SAM" id="MobiDB-lite"/>
    </source>
</evidence>
<dbReference type="PROSITE" id="PS50082">
    <property type="entry name" value="WD_REPEATS_2"/>
    <property type="match status" value="2"/>
</dbReference>
<sequence>MSQPSVVLATASYDHTIKFWEAKSARCYRTIQYPESQVNRLEITPDKRFLAAAGNPHIRLFDINSNSPQPLRSFDSHTNNVMAVGFQCDGNWMYSGSEDGTVKIWDLRAPGCQREYESRAAVNTVVLHPNQDRIPRTGYLPPPTNMYQVTLSTKARIDMKNHLGDQIVKPPCESLGESGGDEDDIVLIDETRDIVNTRLEVWRQTLESKGFRLNKPKSEYLKCKFSVVMSKVGVEVSLDSLGEMEALLRSLFCDKNVQPKLKSTRAMKEEKRREAARGRAEEEQQLVEKRREEKRSQGEKKCD</sequence>
<keyword evidence="5" id="KW-0967">Endosome</keyword>
<organism evidence="7 8">
    <name type="scientific">Solanum verrucosum</name>
    <dbReference type="NCBI Taxonomy" id="315347"/>
    <lineage>
        <taxon>Eukaryota</taxon>
        <taxon>Viridiplantae</taxon>
        <taxon>Streptophyta</taxon>
        <taxon>Embryophyta</taxon>
        <taxon>Tracheophyta</taxon>
        <taxon>Spermatophyta</taxon>
        <taxon>Magnoliopsida</taxon>
        <taxon>eudicotyledons</taxon>
        <taxon>Gunneridae</taxon>
        <taxon>Pentapetalae</taxon>
        <taxon>asterids</taxon>
        <taxon>lamiids</taxon>
        <taxon>Solanales</taxon>
        <taxon>Solanaceae</taxon>
        <taxon>Solanoideae</taxon>
        <taxon>Solaneae</taxon>
        <taxon>Solanum</taxon>
    </lineage>
</organism>
<comment type="similarity">
    <text evidence="1 5">Belongs to the WD repeat LST8 family.</text>
</comment>
<reference evidence="7" key="1">
    <citation type="submission" date="2023-08" db="EMBL/GenBank/DDBJ databases">
        <title>A de novo genome assembly of Solanum verrucosum Schlechtendal, a Mexican diploid species geographically isolated from the other diploid A-genome species in potato relatives.</title>
        <authorList>
            <person name="Hosaka K."/>
        </authorList>
    </citation>
    <scope>NUCLEOTIDE SEQUENCE</scope>
    <source>
        <tissue evidence="7">Young leaves</tissue>
    </source>
</reference>
<dbReference type="InterPro" id="IPR001680">
    <property type="entry name" value="WD40_rpt"/>
</dbReference>
<dbReference type="SUPFAM" id="SSF50978">
    <property type="entry name" value="WD40 repeat-like"/>
    <property type="match status" value="1"/>
</dbReference>
<dbReference type="InterPro" id="IPR019775">
    <property type="entry name" value="WD40_repeat_CS"/>
</dbReference>
<dbReference type="PANTHER" id="PTHR19842:SF0">
    <property type="entry name" value="TARGET OF RAPAMYCIN COMPLEX SUBUNIT LST8"/>
    <property type="match status" value="1"/>
</dbReference>
<dbReference type="GO" id="GO:0032956">
    <property type="term" value="P:regulation of actin cytoskeleton organization"/>
    <property type="evidence" value="ECO:0007669"/>
    <property type="project" value="TreeGrafter"/>
</dbReference>
<evidence type="ECO:0000313" key="7">
    <source>
        <dbReference type="EMBL" id="WMV19220.1"/>
    </source>
</evidence>
<evidence type="ECO:0000256" key="1">
    <source>
        <dbReference type="ARBA" id="ARBA00009890"/>
    </source>
</evidence>